<sequence length="355" mass="41062">MIKIKRTKQPDIAIYNLKNQKLTKAFRDEVLALIDTNSIHFSSFIPRLKDANEKFTKAEKETLQAIAYYGNPAHFANNEKLTKKKAPTFKVYKDSELKEFLKTLFNKKCAYCDSRFLSTSTADIEHFRPKAAFNPFKDNVDEKLLVPGYYWLAADWNNLLWSCVFCNRKNNLDQPNVPGVNPLGKKNRFPLSQEPRRIRSHDKDVKTEKRLLLIMDPCVDNPMKHFSYPVKNDEDLGIVKALIKSNGKPSKKAVASIPIYGLNRTELVIARKEAALDFKSIFMAVLDSIDAFTRKKQAGEDTTEEKERFKFQKDRFNAKLSKSAEYLSMKQFLLEDFKDFPLLNRLGLKIENLID</sequence>
<dbReference type="CDD" id="cd00085">
    <property type="entry name" value="HNHc"/>
    <property type="match status" value="1"/>
</dbReference>
<dbReference type="Proteomes" id="UP001203687">
    <property type="component" value="Unassembled WGS sequence"/>
</dbReference>
<dbReference type="RefSeq" id="WP_248411929.1">
    <property type="nucleotide sequence ID" value="NZ_JALPQF010000002.1"/>
</dbReference>
<dbReference type="EMBL" id="JALPQF010000002">
    <property type="protein sequence ID" value="MCK8479657.1"/>
    <property type="molecule type" value="Genomic_DNA"/>
</dbReference>
<dbReference type="Gene3D" id="1.10.30.50">
    <property type="match status" value="1"/>
</dbReference>
<name>A0ABT0H5K0_9FLAO</name>
<keyword evidence="2" id="KW-1185">Reference proteome</keyword>
<dbReference type="InterPro" id="IPR003615">
    <property type="entry name" value="HNH_nuc"/>
</dbReference>
<protein>
    <recommendedName>
        <fullName evidence="3">TIGR02646 family protein</fullName>
    </recommendedName>
</protein>
<evidence type="ECO:0008006" key="3">
    <source>
        <dbReference type="Google" id="ProtNLM"/>
    </source>
</evidence>
<reference evidence="1" key="1">
    <citation type="submission" date="2022-04" db="EMBL/GenBank/DDBJ databases">
        <authorList>
            <person name="Ren T."/>
        </authorList>
    </citation>
    <scope>NUCLEOTIDE SEQUENCE</scope>
    <source>
        <strain evidence="1">F63249</strain>
    </source>
</reference>
<gene>
    <name evidence="1" type="ORF">MUY34_03435</name>
</gene>
<proteinExistence type="predicted"/>
<organism evidence="1 2">
    <name type="scientific">Psychroserpens algicola</name>
    <dbReference type="NCBI Taxonomy" id="1719034"/>
    <lineage>
        <taxon>Bacteria</taxon>
        <taxon>Pseudomonadati</taxon>
        <taxon>Bacteroidota</taxon>
        <taxon>Flavobacteriia</taxon>
        <taxon>Flavobacteriales</taxon>
        <taxon>Flavobacteriaceae</taxon>
        <taxon>Psychroserpens</taxon>
    </lineage>
</organism>
<accession>A0ABT0H5K0</accession>
<evidence type="ECO:0000313" key="2">
    <source>
        <dbReference type="Proteomes" id="UP001203687"/>
    </source>
</evidence>
<evidence type="ECO:0000313" key="1">
    <source>
        <dbReference type="EMBL" id="MCK8479657.1"/>
    </source>
</evidence>
<comment type="caution">
    <text evidence="1">The sequence shown here is derived from an EMBL/GenBank/DDBJ whole genome shotgun (WGS) entry which is preliminary data.</text>
</comment>